<evidence type="ECO:0000256" key="2">
    <source>
        <dbReference type="PIRSR" id="PIRSR005962-1"/>
    </source>
</evidence>
<dbReference type="GO" id="GO:0019877">
    <property type="term" value="P:diaminopimelate biosynthetic process"/>
    <property type="evidence" value="ECO:0007669"/>
    <property type="project" value="UniProtKB-ARBA"/>
</dbReference>
<feature type="binding site" evidence="2">
    <location>
        <position position="106"/>
    </location>
    <ligand>
        <name>Mn(2+)</name>
        <dbReference type="ChEBI" id="CHEBI:29035"/>
        <label>2</label>
    </ligand>
</feature>
<dbReference type="CDD" id="cd05666">
    <property type="entry name" value="M20_Acy1-like"/>
    <property type="match status" value="1"/>
</dbReference>
<comment type="cofactor">
    <cofactor evidence="2">
        <name>Mn(2+)</name>
        <dbReference type="ChEBI" id="CHEBI:29035"/>
    </cofactor>
    <text evidence="2">The Mn(2+) ion enhances activity.</text>
</comment>
<evidence type="ECO:0000259" key="3">
    <source>
        <dbReference type="Pfam" id="PF07687"/>
    </source>
</evidence>
<organism evidence="4 5">
    <name type="scientific">Delftia lacustris</name>
    <dbReference type="NCBI Taxonomy" id="558537"/>
    <lineage>
        <taxon>Bacteria</taxon>
        <taxon>Pseudomonadati</taxon>
        <taxon>Pseudomonadota</taxon>
        <taxon>Betaproteobacteria</taxon>
        <taxon>Burkholderiales</taxon>
        <taxon>Comamonadaceae</taxon>
        <taxon>Delftia</taxon>
    </lineage>
</organism>
<gene>
    <name evidence="4" type="ORF">SAMN05421547_11787</name>
</gene>
<feature type="domain" description="Peptidase M20 dimerisation" evidence="3">
    <location>
        <begin position="189"/>
        <end position="285"/>
    </location>
</feature>
<dbReference type="EMBL" id="FNPE01000017">
    <property type="protein sequence ID" value="SDZ30917.1"/>
    <property type="molecule type" value="Genomic_DNA"/>
</dbReference>
<dbReference type="SUPFAM" id="SSF55031">
    <property type="entry name" value="Bacterial exopeptidase dimerisation domain"/>
    <property type="match status" value="1"/>
</dbReference>
<feature type="binding site" evidence="2">
    <location>
        <position position="108"/>
    </location>
    <ligand>
        <name>Mn(2+)</name>
        <dbReference type="ChEBI" id="CHEBI:29035"/>
        <label>2</label>
    </ligand>
</feature>
<keyword evidence="2" id="KW-0464">Manganese</keyword>
<evidence type="ECO:0000256" key="1">
    <source>
        <dbReference type="ARBA" id="ARBA00022801"/>
    </source>
</evidence>
<dbReference type="NCBIfam" id="TIGR01891">
    <property type="entry name" value="amidohydrolases"/>
    <property type="match status" value="1"/>
</dbReference>
<accession>A0A1H3RZC7</accession>
<evidence type="ECO:0000313" key="5">
    <source>
        <dbReference type="Proteomes" id="UP000183417"/>
    </source>
</evidence>
<dbReference type="GO" id="GO:0050118">
    <property type="term" value="F:N-acetyldiaminopimelate deacetylase activity"/>
    <property type="evidence" value="ECO:0007669"/>
    <property type="project" value="UniProtKB-ARBA"/>
</dbReference>
<sequence length="402" mass="43372">MRSTPDITPHLGSLLKFRHDLHAHPELRYEEHRTGDKVAAYLQALGLQVHRGLGRTGVVASIHGRGRSAANPGRSLGIRADMDALPVTELNAFGHASRNPGCMHACGHDGHTTMLLGAATLLAQQPDFDGTVHLIFQPAEEGGAGAKAMMDDGLFERFPCEAVFALHNWPALPAGEMAVRVGPIMASTLRFEIRVHGKGGHAAMPHTTLDPIPVACAIVGQLQTLVSRSTDPLDSAVLTVGKITSGTVENIIPDEASIFGTVRALRTETQQMFIEGMQRISEHVAAAHLCRAEFILKPGYPNTTNHAHEARFMADVMREAVGEDRTHADILPAMTAEDFGFMLEAVPGAYGWIGNGPATGQPGVGLHNPGYDFNDDNLGRGARFWDLLARRWLEQPANQARD</sequence>
<dbReference type="RefSeq" id="WP_034367124.1">
    <property type="nucleotide sequence ID" value="NZ_AP025556.1"/>
</dbReference>
<dbReference type="FunFam" id="3.30.70.360:FF:000001">
    <property type="entry name" value="N-acetyldiaminopimelate deacetylase"/>
    <property type="match status" value="1"/>
</dbReference>
<dbReference type="InterPro" id="IPR036264">
    <property type="entry name" value="Bact_exopeptidase_dim_dom"/>
</dbReference>
<name>A0A1H3RZC7_9BURK</name>
<dbReference type="Pfam" id="PF07687">
    <property type="entry name" value="M20_dimer"/>
    <property type="match status" value="1"/>
</dbReference>
<dbReference type="Proteomes" id="UP000183417">
    <property type="component" value="Unassembled WGS sequence"/>
</dbReference>
<dbReference type="PIRSF" id="PIRSF005962">
    <property type="entry name" value="Pept_M20D_amidohydro"/>
    <property type="match status" value="1"/>
</dbReference>
<dbReference type="InterPro" id="IPR011650">
    <property type="entry name" value="Peptidase_M20_dimer"/>
</dbReference>
<dbReference type="SUPFAM" id="SSF53187">
    <property type="entry name" value="Zn-dependent exopeptidases"/>
    <property type="match status" value="1"/>
</dbReference>
<dbReference type="InterPro" id="IPR017439">
    <property type="entry name" value="Amidohydrolase"/>
</dbReference>
<dbReference type="GO" id="GO:0046872">
    <property type="term" value="F:metal ion binding"/>
    <property type="evidence" value="ECO:0007669"/>
    <property type="project" value="UniProtKB-KW"/>
</dbReference>
<dbReference type="AlphaFoldDB" id="A0A1H3RZC7"/>
<dbReference type="GeneID" id="94693880"/>
<dbReference type="Pfam" id="PF01546">
    <property type="entry name" value="Peptidase_M20"/>
    <property type="match status" value="1"/>
</dbReference>
<feature type="binding site" evidence="2">
    <location>
        <position position="167"/>
    </location>
    <ligand>
        <name>Mn(2+)</name>
        <dbReference type="ChEBI" id="CHEBI:29035"/>
        <label>2</label>
    </ligand>
</feature>
<protein>
    <submittedName>
        <fullName evidence="4">Hippurate hydrolase</fullName>
    </submittedName>
</protein>
<evidence type="ECO:0000313" key="4">
    <source>
        <dbReference type="EMBL" id="SDZ30917.1"/>
    </source>
</evidence>
<keyword evidence="1 4" id="KW-0378">Hydrolase</keyword>
<dbReference type="Gene3D" id="3.40.630.10">
    <property type="entry name" value="Zn peptidases"/>
    <property type="match status" value="1"/>
</dbReference>
<keyword evidence="2" id="KW-0479">Metal-binding</keyword>
<reference evidence="4 5" key="1">
    <citation type="submission" date="2016-10" db="EMBL/GenBank/DDBJ databases">
        <authorList>
            <person name="de Groot N.N."/>
        </authorList>
    </citation>
    <scope>NUCLEOTIDE SEQUENCE [LARGE SCALE GENOMIC DNA]</scope>
    <source>
        <strain evidence="4 5">LMG 24775</strain>
    </source>
</reference>
<dbReference type="PANTHER" id="PTHR11014:SF63">
    <property type="entry name" value="METALLOPEPTIDASE, PUTATIVE (AFU_ORTHOLOGUE AFUA_6G09600)-RELATED"/>
    <property type="match status" value="1"/>
</dbReference>
<dbReference type="PANTHER" id="PTHR11014">
    <property type="entry name" value="PEPTIDASE M20 FAMILY MEMBER"/>
    <property type="match status" value="1"/>
</dbReference>
<dbReference type="Gene3D" id="3.30.70.360">
    <property type="match status" value="1"/>
</dbReference>
<proteinExistence type="predicted"/>
<dbReference type="InterPro" id="IPR002933">
    <property type="entry name" value="Peptidase_M20"/>
</dbReference>
<feature type="binding site" evidence="2">
    <location>
        <position position="367"/>
    </location>
    <ligand>
        <name>Mn(2+)</name>
        <dbReference type="ChEBI" id="CHEBI:29035"/>
        <label>2</label>
    </ligand>
</feature>
<feature type="binding site" evidence="2">
    <location>
        <position position="141"/>
    </location>
    <ligand>
        <name>Mn(2+)</name>
        <dbReference type="ChEBI" id="CHEBI:29035"/>
        <label>2</label>
    </ligand>
</feature>